<feature type="region of interest" description="Disordered" evidence="4">
    <location>
        <begin position="747"/>
        <end position="769"/>
    </location>
</feature>
<feature type="compositionally biased region" description="Polar residues" evidence="4">
    <location>
        <begin position="487"/>
        <end position="509"/>
    </location>
</feature>
<feature type="domain" description="Death" evidence="5">
    <location>
        <begin position="1349"/>
        <end position="1422"/>
    </location>
</feature>
<evidence type="ECO:0000256" key="2">
    <source>
        <dbReference type="ARBA" id="ARBA00023043"/>
    </source>
</evidence>
<accession>A0ABM1W2N1</accession>
<dbReference type="PANTHER" id="PTHR24193">
    <property type="entry name" value="ANKYRIN REPEAT PROTEIN"/>
    <property type="match status" value="1"/>
</dbReference>
<feature type="region of interest" description="Disordered" evidence="4">
    <location>
        <begin position="816"/>
        <end position="940"/>
    </location>
</feature>
<feature type="compositionally biased region" description="Basic and acidic residues" evidence="4">
    <location>
        <begin position="217"/>
        <end position="251"/>
    </location>
</feature>
<feature type="compositionally biased region" description="Polar residues" evidence="4">
    <location>
        <begin position="753"/>
        <end position="764"/>
    </location>
</feature>
<feature type="compositionally biased region" description="Basic and acidic residues" evidence="4">
    <location>
        <begin position="294"/>
        <end position="332"/>
    </location>
</feature>
<feature type="compositionally biased region" description="Basic and acidic residues" evidence="4">
    <location>
        <begin position="99"/>
        <end position="201"/>
    </location>
</feature>
<reference evidence="7" key="1">
    <citation type="submission" date="2025-08" db="UniProtKB">
        <authorList>
            <consortium name="RefSeq"/>
        </authorList>
    </citation>
    <scope>IDENTIFICATION</scope>
</reference>
<dbReference type="Proteomes" id="UP000694888">
    <property type="component" value="Unplaced"/>
</dbReference>
<dbReference type="InterPro" id="IPR050663">
    <property type="entry name" value="Ankyrin-SOCS_Box"/>
</dbReference>
<feature type="repeat" description="ANK" evidence="3">
    <location>
        <begin position="1176"/>
        <end position="1208"/>
    </location>
</feature>
<feature type="repeat" description="ANK" evidence="3">
    <location>
        <begin position="1242"/>
        <end position="1274"/>
    </location>
</feature>
<dbReference type="PRINTS" id="PR01415">
    <property type="entry name" value="ANKYRIN"/>
</dbReference>
<keyword evidence="1" id="KW-0677">Repeat</keyword>
<protein>
    <submittedName>
        <fullName evidence="7">NK-tumor recognition protein</fullName>
    </submittedName>
</protein>
<dbReference type="GeneID" id="101863405"/>
<dbReference type="PANTHER" id="PTHR24193:SF121">
    <property type="entry name" value="ADA2A-CONTAINING COMPLEX COMPONENT 3, ISOFORM D"/>
    <property type="match status" value="1"/>
</dbReference>
<keyword evidence="6" id="KW-1185">Reference proteome</keyword>
<dbReference type="RefSeq" id="XP_035828924.1">
    <property type="nucleotide sequence ID" value="XM_035973031.1"/>
</dbReference>
<dbReference type="Gene3D" id="1.10.533.10">
    <property type="entry name" value="Death Domain, Fas"/>
    <property type="match status" value="1"/>
</dbReference>
<dbReference type="Pfam" id="PF12796">
    <property type="entry name" value="Ank_2"/>
    <property type="match status" value="3"/>
</dbReference>
<feature type="compositionally biased region" description="Basic and acidic residues" evidence="4">
    <location>
        <begin position="568"/>
        <end position="582"/>
    </location>
</feature>
<dbReference type="Pfam" id="PF00531">
    <property type="entry name" value="Death"/>
    <property type="match status" value="1"/>
</dbReference>
<feature type="compositionally biased region" description="Basic and acidic residues" evidence="4">
    <location>
        <begin position="44"/>
        <end position="68"/>
    </location>
</feature>
<feature type="compositionally biased region" description="Polar residues" evidence="4">
    <location>
        <begin position="861"/>
        <end position="903"/>
    </location>
</feature>
<dbReference type="Pfam" id="PF00023">
    <property type="entry name" value="Ank"/>
    <property type="match status" value="1"/>
</dbReference>
<feature type="compositionally biased region" description="Basic and acidic residues" evidence="4">
    <location>
        <begin position="669"/>
        <end position="681"/>
    </location>
</feature>
<gene>
    <name evidence="7" type="primary">LOC101863405</name>
</gene>
<feature type="repeat" description="ANK" evidence="3">
    <location>
        <begin position="1209"/>
        <end position="1241"/>
    </location>
</feature>
<evidence type="ECO:0000256" key="4">
    <source>
        <dbReference type="SAM" id="MobiDB-lite"/>
    </source>
</evidence>
<feature type="region of interest" description="Disordered" evidence="4">
    <location>
        <begin position="24"/>
        <end position="598"/>
    </location>
</feature>
<evidence type="ECO:0000259" key="5">
    <source>
        <dbReference type="PROSITE" id="PS50017"/>
    </source>
</evidence>
<dbReference type="SUPFAM" id="SSF48403">
    <property type="entry name" value="Ankyrin repeat"/>
    <property type="match status" value="1"/>
</dbReference>
<evidence type="ECO:0000313" key="6">
    <source>
        <dbReference type="Proteomes" id="UP000694888"/>
    </source>
</evidence>
<dbReference type="InterPro" id="IPR002110">
    <property type="entry name" value="Ankyrin_rpt"/>
</dbReference>
<feature type="compositionally biased region" description="Polar residues" evidence="4">
    <location>
        <begin position="816"/>
        <end position="828"/>
    </location>
</feature>
<dbReference type="Gene3D" id="1.25.40.20">
    <property type="entry name" value="Ankyrin repeat-containing domain"/>
    <property type="match status" value="4"/>
</dbReference>
<organism evidence="6 7">
    <name type="scientific">Aplysia californica</name>
    <name type="common">California sea hare</name>
    <dbReference type="NCBI Taxonomy" id="6500"/>
    <lineage>
        <taxon>Eukaryota</taxon>
        <taxon>Metazoa</taxon>
        <taxon>Spiralia</taxon>
        <taxon>Lophotrochozoa</taxon>
        <taxon>Mollusca</taxon>
        <taxon>Gastropoda</taxon>
        <taxon>Heterobranchia</taxon>
        <taxon>Euthyneura</taxon>
        <taxon>Tectipleura</taxon>
        <taxon>Aplysiida</taxon>
        <taxon>Aplysioidea</taxon>
        <taxon>Aplysiidae</taxon>
        <taxon>Aplysia</taxon>
    </lineage>
</organism>
<feature type="compositionally biased region" description="Polar residues" evidence="4">
    <location>
        <begin position="640"/>
        <end position="649"/>
    </location>
</feature>
<feature type="compositionally biased region" description="Polar residues" evidence="4">
    <location>
        <begin position="684"/>
        <end position="696"/>
    </location>
</feature>
<dbReference type="PROSITE" id="PS50017">
    <property type="entry name" value="DEATH_DOMAIN"/>
    <property type="match status" value="1"/>
</dbReference>
<dbReference type="SMART" id="SM00248">
    <property type="entry name" value="ANK"/>
    <property type="match status" value="10"/>
</dbReference>
<dbReference type="InterPro" id="IPR000488">
    <property type="entry name" value="Death_dom"/>
</dbReference>
<dbReference type="PROSITE" id="PS50297">
    <property type="entry name" value="ANK_REP_REGION"/>
    <property type="match status" value="6"/>
</dbReference>
<proteinExistence type="predicted"/>
<dbReference type="InterPro" id="IPR011029">
    <property type="entry name" value="DEATH-like_dom_sf"/>
</dbReference>
<dbReference type="PROSITE" id="PS50088">
    <property type="entry name" value="ANK_REPEAT"/>
    <property type="match status" value="6"/>
</dbReference>
<feature type="compositionally biased region" description="Basic residues" evidence="4">
    <location>
        <begin position="454"/>
        <end position="474"/>
    </location>
</feature>
<feature type="compositionally biased region" description="Basic and acidic residues" evidence="4">
    <location>
        <begin position="442"/>
        <end position="453"/>
    </location>
</feature>
<dbReference type="InterPro" id="IPR036770">
    <property type="entry name" value="Ankyrin_rpt-contain_sf"/>
</dbReference>
<name>A0ABM1W2N1_APLCA</name>
<feature type="region of interest" description="Disordered" evidence="4">
    <location>
        <begin position="640"/>
        <end position="726"/>
    </location>
</feature>
<keyword evidence="2 3" id="KW-0040">ANK repeat</keyword>
<feature type="repeat" description="ANK" evidence="3">
    <location>
        <begin position="1126"/>
        <end position="1158"/>
    </location>
</feature>
<feature type="repeat" description="ANK" evidence="3">
    <location>
        <begin position="1093"/>
        <end position="1125"/>
    </location>
</feature>
<evidence type="ECO:0000313" key="7">
    <source>
        <dbReference type="RefSeq" id="XP_035828924.1"/>
    </source>
</evidence>
<feature type="compositionally biased region" description="Basic and acidic residues" evidence="4">
    <location>
        <begin position="259"/>
        <end position="287"/>
    </location>
</feature>
<dbReference type="CDD" id="cd01670">
    <property type="entry name" value="Death"/>
    <property type="match status" value="1"/>
</dbReference>
<sequence>MSSVSDGSTVVGRVGRLGAGLLHYQGGDTISRHGAEVTGVKSQRRADHYTGTSDVERRGSEREGRSSKPENNGGVNIGSGSHRAEGYGAETPGRRRSQRQAEDGYSDWRNDAGKMNRQRSVESVELSRDDGRRKQSNRDTHREAHRETHRDTRRDSNLERDPESSSEYSLRKRDSTLNSVEDGRGAYLESDHLSSSHRDSSRGQSRQGDSLSRRRRGREEQRGDGQSEHREARHQSRSRGDNREDFGEAHYGRNSRGQTRRDEKDMHSRERRSSSSVRDEERGEVSRGYRRNRQSVEDFSRLEHRNHDCDRPRGVDETRTLPRNSGHGERRERRISHSSYRDDGGEDDQESLVSYRSTQSRKRSESRQSLLADEDLGNHRGSSSRSRRDSQTSQHGDRHRHADASNGGRRRSQISVYDEGYNGPGAVPDARLENSSLRHRVQSSDRHNKDHSEHTRRRNGNNHSPTHQRRHHSQARSEISSDYRRSSVASASEHNYSRASMPSGQPRSSSPKEEHEAVTISFSKPDINLSRRSSSSRSNHDTGFASSSSSPRRDDSQSRFSDISPSRYGEDDGHRSRHEESGRRHRAKMISNSSLDVPGHVLRKDLSLSSSGRGDSSFEENCTENIPVCEIKKGSEYRYSKNSTLPRESSGNRRSRQDSETSQMTKLTSCDDNRHDGKKPTENLVRSKQISPSTTDISKEQRESPNALSRVDVSESASSSSTLRGATGNFASKASIAGSISSLLGRATKDQTGRTSTSEETPVATSVADKWRRLKQGIIPDSGSPSTLSSGKESAASIISAAAARLMSSMPPIVQNTFPRRMSQTNGASMGEKTTPGKISEPSTSPRNESNTLPKNEIKPSMTTSDRLSNIKNDATSSQASLATSVQQPKSSQRPSVISTLSNHNKRADAYAVMTEEKDSPESEESGEMTPPPLDTEMKRRSKEVDAELTSFLPAEMSKREEKFHDAARVNDAAALRTLLKERVNVNCRNSLDRTALHWAAANGNLDAVEVLIEAKTDLEAKDKYGMRAILWSAWFGHIPVLRALVNAGASTRVANKQGLGVLHCAAENNHVAVISFIFEALEPHDVNLRDKNERTPLHAAAEGGHAEAVNRLLQAKADLHKKDKGGMTAVHLASKQGHIDALKALLLQGVEVDDRDVVSSLCHILIKLLLDNFQKEVTPLHLAAQEGHVDVCKSLVKYGCNVNAQNFQGNTALHLAANGNHKEVARVLVDAKCELDLSNSRLQTPLHVAVECGHLDVVQILLAGGASMDTREKSGKSALQLAARGNYVAVVDMLIKAERYYATARDYHDKDVGYVDPDSYLRKAQHPNAPQMKDVLWKLATKQLKPTDWKKLAYHWQFTPEHVRAIEQEYTGTTSYKEHSFRLLNIWLHGIRKDENVLKLLFEALTAIERKQLAESVRRKVNLQSEKPCSPTICLLS</sequence>
<evidence type="ECO:0000256" key="1">
    <source>
        <dbReference type="ARBA" id="ARBA00022737"/>
    </source>
</evidence>
<feature type="repeat" description="ANK" evidence="3">
    <location>
        <begin position="992"/>
        <end position="1024"/>
    </location>
</feature>
<evidence type="ECO:0000256" key="3">
    <source>
        <dbReference type="PROSITE-ProRule" id="PRU00023"/>
    </source>
</evidence>
<dbReference type="SUPFAM" id="SSF47986">
    <property type="entry name" value="DEATH domain"/>
    <property type="match status" value="1"/>
</dbReference>
<feature type="compositionally biased region" description="Low complexity" evidence="4">
    <location>
        <begin position="708"/>
        <end position="726"/>
    </location>
</feature>
<feature type="compositionally biased region" description="Polar residues" evidence="4">
    <location>
        <begin position="841"/>
        <end position="854"/>
    </location>
</feature>